<dbReference type="AlphaFoldDB" id="A0A3P7L8G3"/>
<proteinExistence type="predicted"/>
<feature type="repeat" description="WD" evidence="1">
    <location>
        <begin position="79"/>
        <end position="110"/>
    </location>
</feature>
<keyword evidence="1" id="KW-0853">WD repeat</keyword>
<protein>
    <submittedName>
        <fullName evidence="2">Uncharacterized protein</fullName>
    </submittedName>
</protein>
<feature type="repeat" description="WD" evidence="1">
    <location>
        <begin position="13"/>
        <end position="47"/>
    </location>
</feature>
<dbReference type="Pfam" id="PF00400">
    <property type="entry name" value="WD40"/>
    <property type="match status" value="2"/>
</dbReference>
<gene>
    <name evidence="2" type="ORF">DILT_LOCUS9436</name>
</gene>
<dbReference type="SMART" id="SM00320">
    <property type="entry name" value="WD40"/>
    <property type="match status" value="2"/>
</dbReference>
<dbReference type="PANTHER" id="PTHR15271">
    <property type="entry name" value="CHROMATIN ASSEMBLY FACTOR 1 SUBUNIT B"/>
    <property type="match status" value="1"/>
</dbReference>
<sequence>MPMVVIIRISPAFRRHLEDIYDLCWSPDEAFLLSGSVDHSAILWQLDLAPTSVSQEGVADQTGAKESGSTPTALRTVILRDHKHYVQGVAWDPLGDFVATMSSDRTCRIYRAGSKNCHANICKAGKQNLFQVCFFCIFVLA</sequence>
<dbReference type="EMBL" id="UYRU01056837">
    <property type="protein sequence ID" value="VDN13605.1"/>
    <property type="molecule type" value="Genomic_DNA"/>
</dbReference>
<organism evidence="2 3">
    <name type="scientific">Dibothriocephalus latus</name>
    <name type="common">Fish tapeworm</name>
    <name type="synonym">Diphyllobothrium latum</name>
    <dbReference type="NCBI Taxonomy" id="60516"/>
    <lineage>
        <taxon>Eukaryota</taxon>
        <taxon>Metazoa</taxon>
        <taxon>Spiralia</taxon>
        <taxon>Lophotrochozoa</taxon>
        <taxon>Platyhelminthes</taxon>
        <taxon>Cestoda</taxon>
        <taxon>Eucestoda</taxon>
        <taxon>Diphyllobothriidea</taxon>
        <taxon>Diphyllobothriidae</taxon>
        <taxon>Dibothriocephalus</taxon>
    </lineage>
</organism>
<dbReference type="Gene3D" id="2.130.10.10">
    <property type="entry name" value="YVTN repeat-like/Quinoprotein amine dehydrogenase"/>
    <property type="match status" value="1"/>
</dbReference>
<dbReference type="PANTHER" id="PTHR15271:SF4">
    <property type="entry name" value="CHROMATIN ASSEMBLY FACTOR 1 SUBUNIT B"/>
    <property type="match status" value="1"/>
</dbReference>
<dbReference type="InterPro" id="IPR001680">
    <property type="entry name" value="WD40_rpt"/>
</dbReference>
<evidence type="ECO:0000313" key="3">
    <source>
        <dbReference type="Proteomes" id="UP000281553"/>
    </source>
</evidence>
<keyword evidence="3" id="KW-1185">Reference proteome</keyword>
<dbReference type="GO" id="GO:0006335">
    <property type="term" value="P:DNA replication-dependent chromatin assembly"/>
    <property type="evidence" value="ECO:0007669"/>
    <property type="project" value="InterPro"/>
</dbReference>
<dbReference type="GO" id="GO:0033186">
    <property type="term" value="C:CAF-1 complex"/>
    <property type="evidence" value="ECO:0007669"/>
    <property type="project" value="TreeGrafter"/>
</dbReference>
<evidence type="ECO:0000313" key="2">
    <source>
        <dbReference type="EMBL" id="VDN13605.1"/>
    </source>
</evidence>
<dbReference type="InterPro" id="IPR045145">
    <property type="entry name" value="PTHR15271"/>
</dbReference>
<accession>A0A3P7L8G3</accession>
<dbReference type="InterPro" id="IPR036322">
    <property type="entry name" value="WD40_repeat_dom_sf"/>
</dbReference>
<dbReference type="GO" id="GO:0006334">
    <property type="term" value="P:nucleosome assembly"/>
    <property type="evidence" value="ECO:0007669"/>
    <property type="project" value="TreeGrafter"/>
</dbReference>
<dbReference type="Proteomes" id="UP000281553">
    <property type="component" value="Unassembled WGS sequence"/>
</dbReference>
<dbReference type="PROSITE" id="PS50294">
    <property type="entry name" value="WD_REPEATS_REGION"/>
    <property type="match status" value="1"/>
</dbReference>
<dbReference type="GO" id="GO:0005634">
    <property type="term" value="C:nucleus"/>
    <property type="evidence" value="ECO:0007669"/>
    <property type="project" value="TreeGrafter"/>
</dbReference>
<dbReference type="InterPro" id="IPR015943">
    <property type="entry name" value="WD40/YVTN_repeat-like_dom_sf"/>
</dbReference>
<dbReference type="OrthoDB" id="71227at2759"/>
<dbReference type="SUPFAM" id="SSF50978">
    <property type="entry name" value="WD40 repeat-like"/>
    <property type="match status" value="1"/>
</dbReference>
<dbReference type="PROSITE" id="PS50082">
    <property type="entry name" value="WD_REPEATS_2"/>
    <property type="match status" value="2"/>
</dbReference>
<reference evidence="2 3" key="1">
    <citation type="submission" date="2018-11" db="EMBL/GenBank/DDBJ databases">
        <authorList>
            <consortium name="Pathogen Informatics"/>
        </authorList>
    </citation>
    <scope>NUCLEOTIDE SEQUENCE [LARGE SCALE GENOMIC DNA]</scope>
</reference>
<name>A0A3P7L8G3_DIBLA</name>
<evidence type="ECO:0000256" key="1">
    <source>
        <dbReference type="PROSITE-ProRule" id="PRU00221"/>
    </source>
</evidence>